<accession>A0ABS1IYN8</accession>
<dbReference type="SUPFAM" id="SSF52266">
    <property type="entry name" value="SGNH hydrolase"/>
    <property type="match status" value="1"/>
</dbReference>
<keyword evidence="1" id="KW-0472">Membrane</keyword>
<feature type="transmembrane region" description="Helical" evidence="1">
    <location>
        <begin position="9"/>
        <end position="27"/>
    </location>
</feature>
<organism evidence="2 3">
    <name type="scientific">Catonella massiliensis</name>
    <dbReference type="NCBI Taxonomy" id="2799636"/>
    <lineage>
        <taxon>Bacteria</taxon>
        <taxon>Bacillati</taxon>
        <taxon>Bacillota</taxon>
        <taxon>Clostridia</taxon>
        <taxon>Lachnospirales</taxon>
        <taxon>Lachnospiraceae</taxon>
        <taxon>Catonella</taxon>
    </lineage>
</organism>
<evidence type="ECO:0000256" key="1">
    <source>
        <dbReference type="SAM" id="Phobius"/>
    </source>
</evidence>
<dbReference type="EMBL" id="JAEPRJ010000001">
    <property type="protein sequence ID" value="MBK5897006.1"/>
    <property type="molecule type" value="Genomic_DNA"/>
</dbReference>
<dbReference type="Proteomes" id="UP000604730">
    <property type="component" value="Unassembled WGS sequence"/>
</dbReference>
<sequence length="273" mass="30572">MNENKRYKLFKLILIITILNVFGIFLYENVVGTGLFKGKPEFYIETIKPEGKSATLNETNGDEISSYVSSGKPGNHGDAVLIIGDSNIYLMSRNKREYEKKYDRKVYWLAESGAGAGLIGDDLVVKLGLVNPDYTENSLTTADKTDVLKEIREKSIGNIVVMLGVNSLGDGYAKDLSGKLKKISETTGAKVSYISILPYIDKSKYHISLADILKFNSLMKDELKDTNIRYIDAYAIVESIDGYKNETSDGLHYSKKIYDNLFDEIIKLIVENN</sequence>
<dbReference type="Gene3D" id="3.40.50.1110">
    <property type="entry name" value="SGNH hydrolase"/>
    <property type="match status" value="1"/>
</dbReference>
<keyword evidence="3" id="KW-1185">Reference proteome</keyword>
<name>A0ABS1IYN8_9FIRM</name>
<proteinExistence type="predicted"/>
<evidence type="ECO:0000313" key="2">
    <source>
        <dbReference type="EMBL" id="MBK5897006.1"/>
    </source>
</evidence>
<keyword evidence="1" id="KW-1133">Transmembrane helix</keyword>
<evidence type="ECO:0008006" key="4">
    <source>
        <dbReference type="Google" id="ProtNLM"/>
    </source>
</evidence>
<keyword evidence="1" id="KW-0812">Transmembrane</keyword>
<dbReference type="RefSeq" id="WP_208428524.1">
    <property type="nucleotide sequence ID" value="NZ_JAEPRJ010000001.1"/>
</dbReference>
<gene>
    <name evidence="2" type="ORF">JJN12_04300</name>
</gene>
<protein>
    <recommendedName>
        <fullName evidence="4">SGNH hydrolase-type esterase domain-containing protein</fullName>
    </recommendedName>
</protein>
<comment type="caution">
    <text evidence="2">The sequence shown here is derived from an EMBL/GenBank/DDBJ whole genome shotgun (WGS) entry which is preliminary data.</text>
</comment>
<reference evidence="2 3" key="1">
    <citation type="submission" date="2021-01" db="EMBL/GenBank/DDBJ databases">
        <title>Isolation and description of Catonella massiliensis sp. nov., a novel Catonella species, isolated from a stable periodontitis subject.</title>
        <authorList>
            <person name="Antezack A."/>
            <person name="Boxberger M."/>
            <person name="La Scola B."/>
            <person name="Monnet-Corti V."/>
        </authorList>
    </citation>
    <scope>NUCLEOTIDE SEQUENCE [LARGE SCALE GENOMIC DNA]</scope>
    <source>
        <strain evidence="2 3">Marseille-Q4567</strain>
    </source>
</reference>
<dbReference type="InterPro" id="IPR036514">
    <property type="entry name" value="SGNH_hydro_sf"/>
</dbReference>
<evidence type="ECO:0000313" key="3">
    <source>
        <dbReference type="Proteomes" id="UP000604730"/>
    </source>
</evidence>